<feature type="transmembrane region" description="Helical" evidence="2">
    <location>
        <begin position="77"/>
        <end position="100"/>
    </location>
</feature>
<feature type="region of interest" description="Disordered" evidence="1">
    <location>
        <begin position="1"/>
        <end position="23"/>
    </location>
</feature>
<name>A0A0X3BGY9_9EURY</name>
<evidence type="ECO:0000256" key="1">
    <source>
        <dbReference type="SAM" id="MobiDB-lite"/>
    </source>
</evidence>
<feature type="compositionally biased region" description="Basic and acidic residues" evidence="1">
    <location>
        <begin position="1"/>
        <end position="11"/>
    </location>
</feature>
<dbReference type="EMBL" id="LT158599">
    <property type="protein sequence ID" value="CVK31388.1"/>
    <property type="molecule type" value="Genomic_DNA"/>
</dbReference>
<gene>
    <name evidence="3" type="ORF">MMAB1_0171</name>
</gene>
<keyword evidence="2" id="KW-0472">Membrane</keyword>
<reference evidence="3 4" key="1">
    <citation type="submission" date="2016-01" db="EMBL/GenBank/DDBJ databases">
        <authorList>
            <person name="Manzoor S."/>
        </authorList>
    </citation>
    <scope>NUCLEOTIDE SEQUENCE [LARGE SCALE GENOMIC DNA]</scope>
    <source>
        <strain evidence="3">Methanoculleus sp MAB1</strain>
    </source>
</reference>
<proteinExistence type="predicted"/>
<organism evidence="3 4">
    <name type="scientific">Methanoculleus bourgensis</name>
    <dbReference type="NCBI Taxonomy" id="83986"/>
    <lineage>
        <taxon>Archaea</taxon>
        <taxon>Methanobacteriati</taxon>
        <taxon>Methanobacteriota</taxon>
        <taxon>Stenosarchaea group</taxon>
        <taxon>Methanomicrobia</taxon>
        <taxon>Methanomicrobiales</taxon>
        <taxon>Methanomicrobiaceae</taxon>
        <taxon>Methanoculleus</taxon>
    </lineage>
</organism>
<keyword evidence="2" id="KW-1133">Transmembrane helix</keyword>
<keyword evidence="2" id="KW-0812">Transmembrane</keyword>
<sequence length="102" mass="11475">MLARRPGERNHNTYNQGKQSPLRKYYPPLTQEEVFIVKIKRYKPPISLTAKPFRAVRRLHRNPTYIPIRIGPVMNGAVLAALSATAAMSGLILGFCMRIAGL</sequence>
<dbReference type="AlphaFoldDB" id="A0A0X3BGY9"/>
<accession>A0A0X3BGY9</accession>
<dbReference type="KEGG" id="mema:MMAB1_0171"/>
<evidence type="ECO:0000313" key="3">
    <source>
        <dbReference type="EMBL" id="CVK31388.1"/>
    </source>
</evidence>
<protein>
    <submittedName>
        <fullName evidence="3">Uncharacterized protein</fullName>
    </submittedName>
</protein>
<evidence type="ECO:0000313" key="4">
    <source>
        <dbReference type="Proteomes" id="UP000069850"/>
    </source>
</evidence>
<dbReference type="Proteomes" id="UP000069850">
    <property type="component" value="Chromosome 1"/>
</dbReference>
<evidence type="ECO:0000256" key="2">
    <source>
        <dbReference type="SAM" id="Phobius"/>
    </source>
</evidence>